<dbReference type="InterPro" id="IPR037191">
    <property type="entry name" value="VPS9_dom_sf"/>
</dbReference>
<evidence type="ECO:0000313" key="4">
    <source>
        <dbReference type="EMBL" id="KAJ6255352.1"/>
    </source>
</evidence>
<organism evidence="4 5">
    <name type="scientific">Anaeramoeba flamelloides</name>
    <dbReference type="NCBI Taxonomy" id="1746091"/>
    <lineage>
        <taxon>Eukaryota</taxon>
        <taxon>Metamonada</taxon>
        <taxon>Anaeramoebidae</taxon>
        <taxon>Anaeramoeba</taxon>
    </lineage>
</organism>
<reference evidence="4" key="1">
    <citation type="submission" date="2022-08" db="EMBL/GenBank/DDBJ databases">
        <title>Novel sulfate-reducing endosymbionts in the free-living metamonad Anaeramoeba.</title>
        <authorList>
            <person name="Jerlstrom-Hultqvist J."/>
            <person name="Cepicka I."/>
            <person name="Gallot-Lavallee L."/>
            <person name="Salas-Leiva D."/>
            <person name="Curtis B.A."/>
            <person name="Zahonova K."/>
            <person name="Pipaliya S."/>
            <person name="Dacks J."/>
            <person name="Roger A.J."/>
        </authorList>
    </citation>
    <scope>NUCLEOTIDE SEQUENCE</scope>
    <source>
        <strain evidence="4">Schooner1</strain>
    </source>
</reference>
<dbReference type="SMART" id="SM00167">
    <property type="entry name" value="VPS9"/>
    <property type="match status" value="1"/>
</dbReference>
<feature type="compositionally biased region" description="Low complexity" evidence="2">
    <location>
        <begin position="234"/>
        <end position="249"/>
    </location>
</feature>
<dbReference type="PANTHER" id="PTHR23101">
    <property type="entry name" value="RAB GDP/GTP EXCHANGE FACTOR"/>
    <property type="match status" value="1"/>
</dbReference>
<feature type="domain" description="VPS9" evidence="3">
    <location>
        <begin position="369"/>
        <end position="500"/>
    </location>
</feature>
<feature type="region of interest" description="Disordered" evidence="2">
    <location>
        <begin position="122"/>
        <end position="160"/>
    </location>
</feature>
<feature type="compositionally biased region" description="Basic and acidic residues" evidence="2">
    <location>
        <begin position="213"/>
        <end position="224"/>
    </location>
</feature>
<feature type="region of interest" description="Disordered" evidence="2">
    <location>
        <begin position="213"/>
        <end position="250"/>
    </location>
</feature>
<evidence type="ECO:0000256" key="2">
    <source>
        <dbReference type="SAM" id="MobiDB-lite"/>
    </source>
</evidence>
<dbReference type="Pfam" id="PF02204">
    <property type="entry name" value="VPS9"/>
    <property type="match status" value="1"/>
</dbReference>
<dbReference type="PROSITE" id="PS51205">
    <property type="entry name" value="VPS9"/>
    <property type="match status" value="1"/>
</dbReference>
<dbReference type="PANTHER" id="PTHR23101:SF122">
    <property type="entry name" value="RABAPTIN-5-ASSOCIATED EXCHANGE FACTOR FOR RAB5"/>
    <property type="match status" value="1"/>
</dbReference>
<proteinExistence type="predicted"/>
<name>A0ABQ8ZEL9_9EUKA</name>
<accession>A0ABQ8ZEL9</accession>
<dbReference type="Gene3D" id="1.20.1050.80">
    <property type="entry name" value="VPS9 domain"/>
    <property type="match status" value="1"/>
</dbReference>
<feature type="compositionally biased region" description="Basic residues" evidence="2">
    <location>
        <begin position="125"/>
        <end position="152"/>
    </location>
</feature>
<evidence type="ECO:0000259" key="3">
    <source>
        <dbReference type="PROSITE" id="PS51205"/>
    </source>
</evidence>
<dbReference type="InterPro" id="IPR045046">
    <property type="entry name" value="Vps9-like"/>
</dbReference>
<feature type="coiled-coil region" evidence="1">
    <location>
        <begin position="523"/>
        <end position="550"/>
    </location>
</feature>
<keyword evidence="1" id="KW-0175">Coiled coil</keyword>
<comment type="caution">
    <text evidence="4">The sequence shown here is derived from an EMBL/GenBank/DDBJ whole genome shotgun (WGS) entry which is preliminary data.</text>
</comment>
<evidence type="ECO:0000313" key="5">
    <source>
        <dbReference type="Proteomes" id="UP001150062"/>
    </source>
</evidence>
<dbReference type="InterPro" id="IPR003123">
    <property type="entry name" value="VPS9"/>
</dbReference>
<keyword evidence="5" id="KW-1185">Reference proteome</keyword>
<dbReference type="Proteomes" id="UP001150062">
    <property type="component" value="Unassembled WGS sequence"/>
</dbReference>
<sequence length="727" mass="86832">MSQNTKLNHQFLQELFHKPKFKDLKRKFTDFELSLVLPIGKYIQGISLTFELIASHLIFINQQKTIFVTSNGVVGKIKKIEKNNLRKSYLICKNVIPATRCIMELLNRGRYEQYLDSTQDQRFKQQQKQKQKKNLNKNKNKKNKKKKKKNKKKNQDQNSTDFDFRNKILNIETRNFDLIKKEIKVYSIKFPICYKDCPWLAFVQKKKRQCQMEKEREKEKEKLMKKNKSKNKNKNNIGSLTSLQQQPQLSKERKNEFLKTFGKLDKDPQNFEFTQQFLMCEQFYGLKIKISKFVQYFISEYSDSENCGKFVQGFIKQLVKQYLQHPIYQEVITMPKFESKIWIYDFFENYILNIIYDKAILLLKKSWKTDKEHNFIQSRNRLRFVELRHLEQDPTSIDPEVISNVMKILTQINLVRSPLEKLQMISACSHEINKMLSDDFIPTFIYILIYSDIPNLILNVEYINNFRSSENLSMTENGFYFTTIVSGIKYIENIKETSLTIDPLTFHQKINQKNHNHKNYDIKKRIEMEIQIYENSKEKVEKKINNINMKIKRRNTVQVKHSKNNKNTSFENNGKNSNIKIKKINDNKPKTNPNPNPNPINNNMQKKNPKSKTFLLEKFASDEQFDLFGKFDVKNEKKKNIFESSPINNRKNENLWDSKNSDLNIKQKSQDQDPFQNFNTSNKTTMDFGKFKTINPNLLKLDQINEMFNMYPNLLYLYFEKLKDFEN</sequence>
<evidence type="ECO:0000256" key="1">
    <source>
        <dbReference type="SAM" id="Coils"/>
    </source>
</evidence>
<feature type="region of interest" description="Disordered" evidence="2">
    <location>
        <begin position="560"/>
        <end position="606"/>
    </location>
</feature>
<gene>
    <name evidence="4" type="ORF">M0813_11568</name>
</gene>
<protein>
    <submittedName>
        <fullName evidence="4">Rab gdp/gtp exchange factor/gtp exchange factor</fullName>
    </submittedName>
</protein>
<dbReference type="SUPFAM" id="SSF109993">
    <property type="entry name" value="VPS9 domain"/>
    <property type="match status" value="1"/>
</dbReference>
<dbReference type="EMBL" id="JAOAOG010000006">
    <property type="protein sequence ID" value="KAJ6255352.1"/>
    <property type="molecule type" value="Genomic_DNA"/>
</dbReference>